<dbReference type="InterPro" id="IPR023614">
    <property type="entry name" value="Porin_dom_sf"/>
</dbReference>
<dbReference type="Proteomes" id="UP000671852">
    <property type="component" value="Chromosome"/>
</dbReference>
<proteinExistence type="predicted"/>
<organism evidence="2 3">
    <name type="scientific">Sulfurimonas aquatica</name>
    <dbReference type="NCBI Taxonomy" id="2672570"/>
    <lineage>
        <taxon>Bacteria</taxon>
        <taxon>Pseudomonadati</taxon>
        <taxon>Campylobacterota</taxon>
        <taxon>Epsilonproteobacteria</taxon>
        <taxon>Campylobacterales</taxon>
        <taxon>Sulfurimonadaceae</taxon>
        <taxon>Sulfurimonas</taxon>
    </lineage>
</organism>
<name>A0A975GBV0_9BACT</name>
<keyword evidence="1" id="KW-0732">Signal</keyword>
<feature type="chain" id="PRO_5037352927" description="Outer membrane porin, OprD family" evidence="1">
    <location>
        <begin position="19"/>
        <end position="444"/>
    </location>
</feature>
<evidence type="ECO:0000256" key="1">
    <source>
        <dbReference type="SAM" id="SignalP"/>
    </source>
</evidence>
<dbReference type="AlphaFoldDB" id="A0A975GBV0"/>
<dbReference type="EMBL" id="CP046072">
    <property type="protein sequence ID" value="QSZ40599.1"/>
    <property type="molecule type" value="Genomic_DNA"/>
</dbReference>
<dbReference type="KEGG" id="saqt:GJV85_00180"/>
<evidence type="ECO:0000313" key="2">
    <source>
        <dbReference type="EMBL" id="QSZ40599.1"/>
    </source>
</evidence>
<accession>A0A975GBV0</accession>
<reference evidence="2" key="1">
    <citation type="submission" date="2019-11" db="EMBL/GenBank/DDBJ databases">
        <authorList>
            <person name="Kojima H."/>
        </authorList>
    </citation>
    <scope>NUCLEOTIDE SEQUENCE</scope>
    <source>
        <strain evidence="2">H1576</strain>
    </source>
</reference>
<protein>
    <recommendedName>
        <fullName evidence="4">Outer membrane porin, OprD family</fullName>
    </recommendedName>
</protein>
<keyword evidence="3" id="KW-1185">Reference proteome</keyword>
<feature type="signal peptide" evidence="1">
    <location>
        <begin position="1"/>
        <end position="18"/>
    </location>
</feature>
<evidence type="ECO:0000313" key="3">
    <source>
        <dbReference type="Proteomes" id="UP000671852"/>
    </source>
</evidence>
<sequence>MRGFIIALLSLLTLDALANDDVNGSKVDWGDFEGRIRLYHIFEPAYIKSGRSKDYGIDASTIGGHLRYKSPTYKNIGATAALYTASGTGLNNLNDNDTIIGAGRFFSKDYSTKVVLGELNLHYKDKTHHARVGHFKLDTPLTNAIYTYMPNMFEAFLYENSSLEDTTISIAQVEKMAYGTRAPVEFGLIGEVTRTGGTTQNALDTRGLFQDIEKQTVADNAAETNGLTTLGIVNKSIKNTTIRAWDFFAHDIINMFYLDGTYKSKEYAFSLAAQYLRVDSVGKGLADKWLDSSSASMVGLKGTYKYKKAFFALAYNHSGDSRILNPWSGDPAYTSSFFSKNAYRANVNAYRVDFKYDIFDNLKLITFYANYGKSTTKGSFAPARPFEAINDPRGEAMEEALLLSYKPMKGVHILGGLVYKTSEYYYQNQQVEILDVDLLVTYNF</sequence>
<evidence type="ECO:0008006" key="4">
    <source>
        <dbReference type="Google" id="ProtNLM"/>
    </source>
</evidence>
<gene>
    <name evidence="2" type="ORF">GJV85_00180</name>
</gene>
<dbReference type="Gene3D" id="2.40.160.10">
    <property type="entry name" value="Porin"/>
    <property type="match status" value="1"/>
</dbReference>
<dbReference type="RefSeq" id="WP_207561877.1">
    <property type="nucleotide sequence ID" value="NZ_CP046072.1"/>
</dbReference>
<reference evidence="2" key="2">
    <citation type="submission" date="2021-04" db="EMBL/GenBank/DDBJ databases">
        <title>Isolation and characterization of a novel species of the genus Sulfurimonas.</title>
        <authorList>
            <person name="Fukui M."/>
        </authorList>
    </citation>
    <scope>NUCLEOTIDE SEQUENCE</scope>
    <source>
        <strain evidence="2">H1576</strain>
    </source>
</reference>